<evidence type="ECO:0000256" key="2">
    <source>
        <dbReference type="ARBA" id="ARBA00022723"/>
    </source>
</evidence>
<evidence type="ECO:0000259" key="6">
    <source>
        <dbReference type="Pfam" id="PF07626"/>
    </source>
</evidence>
<feature type="signal peptide" evidence="4">
    <location>
        <begin position="1"/>
        <end position="23"/>
    </location>
</feature>
<evidence type="ECO:0000259" key="7">
    <source>
        <dbReference type="Pfam" id="PF07627"/>
    </source>
</evidence>
<evidence type="ECO:0000259" key="9">
    <source>
        <dbReference type="Pfam" id="PF07637"/>
    </source>
</evidence>
<dbReference type="InterPro" id="IPR036909">
    <property type="entry name" value="Cyt_c-like_dom_sf"/>
</dbReference>
<feature type="domain" description="DUF1595" evidence="9">
    <location>
        <begin position="269"/>
        <end position="327"/>
    </location>
</feature>
<sequence precursor="true">MISRFSYSTVFVAIWLSPLLSQGAEPAPDPQTDTFSTIIQPAFQQFCVKCHGKNGKVEGEVNLLSLQNSDQLVSTPETLQDVIEAIDSGYMPPESEQPLAEKTRTQLVASLKAYLKQSIESAENVPGTPIRRMNRFQYNNAVQDLFQLKVEVFSLPERMMREHDNYFQPQTGKMPQQVRVGSRPLGKSQLIEKRLGGVAAFPQDLRAENGFDNRADHLSLSPLLLESFLRLSRSIVFSPDFNAKTCGIWKEFFAAPAEGPTEETQAIVEARLRKFLTRAFRRPASDKLVERYTSYIISQIQQQKSFTESMQEAAAAVLASPQFFYLYDQPADRASPNQTGIDDFSLASRLSFFLWGSIPDQTLLDLATAGKLHEPDVLTEQVARMLHDERLKRFCDSFPTQWLQLERIISSTPDQQRYPQFYFSKYRASMHMMLEPLLLFETLLIEDQSVLKLIDSDFSYRSDLLNAWYRDGTRGNPGSPVTVQFRRVPVKDRRQGGVITNAAVMTMTSNATRTQPITRGAWIAGVILNDPPKPPPADVPLLEDKPKSGEENLTLRERFAAHREHASCAGCHQRIDPLGFALENYDAAGRWRKTYPNGRTVDASGKLLSKHEFANIIEFKDALLTEKDRFTRAFAAHLLAFALGREMGATDSFALEKIVTETAAADYRFQSLIKQIVLSRPFLQGTVRQENQAVSLNQQTHPENIP</sequence>
<dbReference type="InterPro" id="IPR013042">
    <property type="entry name" value="DUF1592"/>
</dbReference>
<evidence type="ECO:0000259" key="5">
    <source>
        <dbReference type="Pfam" id="PF07624"/>
    </source>
</evidence>
<dbReference type="GO" id="GO:0009055">
    <property type="term" value="F:electron transfer activity"/>
    <property type="evidence" value="ECO:0007669"/>
    <property type="project" value="InterPro"/>
</dbReference>
<feature type="domain" description="DUF1587" evidence="6">
    <location>
        <begin position="198"/>
        <end position="236"/>
    </location>
</feature>
<feature type="domain" description="Cytochrome c" evidence="10">
    <location>
        <begin position="42"/>
        <end position="109"/>
    </location>
</feature>
<feature type="domain" description="DUF1592" evidence="8">
    <location>
        <begin position="341"/>
        <end position="469"/>
    </location>
</feature>
<keyword evidence="1" id="KW-0349">Heme</keyword>
<evidence type="ECO:0008006" key="13">
    <source>
        <dbReference type="Google" id="ProtNLM"/>
    </source>
</evidence>
<dbReference type="GO" id="GO:0046872">
    <property type="term" value="F:metal ion binding"/>
    <property type="evidence" value="ECO:0007669"/>
    <property type="project" value="UniProtKB-KW"/>
</dbReference>
<name>A0A517WAL3_9PLAN</name>
<keyword evidence="2" id="KW-0479">Metal-binding</keyword>
<evidence type="ECO:0000256" key="4">
    <source>
        <dbReference type="SAM" id="SignalP"/>
    </source>
</evidence>
<dbReference type="AlphaFoldDB" id="A0A517WAL3"/>
<dbReference type="EMBL" id="CP036347">
    <property type="protein sequence ID" value="QDU02288.1"/>
    <property type="molecule type" value="Genomic_DNA"/>
</dbReference>
<keyword evidence="4" id="KW-0732">Signal</keyword>
<dbReference type="Pfam" id="PF13442">
    <property type="entry name" value="Cytochrome_CBB3"/>
    <property type="match status" value="1"/>
</dbReference>
<dbReference type="InterPro" id="IPR011478">
    <property type="entry name" value="DUF1585"/>
</dbReference>
<feature type="domain" description="DUF1588" evidence="7">
    <location>
        <begin position="496"/>
        <end position="594"/>
    </location>
</feature>
<accession>A0A517WAL3</accession>
<protein>
    <recommendedName>
        <fullName evidence="13">DUF1592 domain-containing protein</fullName>
    </recommendedName>
</protein>
<dbReference type="Pfam" id="PF07624">
    <property type="entry name" value="PSD2"/>
    <property type="match status" value="1"/>
</dbReference>
<dbReference type="InterPro" id="IPR013043">
    <property type="entry name" value="DUF1595"/>
</dbReference>
<evidence type="ECO:0000313" key="12">
    <source>
        <dbReference type="Proteomes" id="UP000320722"/>
    </source>
</evidence>
<evidence type="ECO:0000259" key="10">
    <source>
        <dbReference type="Pfam" id="PF13442"/>
    </source>
</evidence>
<dbReference type="Proteomes" id="UP000320722">
    <property type="component" value="Chromosome"/>
</dbReference>
<keyword evidence="3" id="KW-0408">Iron</keyword>
<reference evidence="11 12" key="1">
    <citation type="submission" date="2019-02" db="EMBL/GenBank/DDBJ databases">
        <title>Deep-cultivation of Planctomycetes and their phenomic and genomic characterization uncovers novel biology.</title>
        <authorList>
            <person name="Wiegand S."/>
            <person name="Jogler M."/>
            <person name="Boedeker C."/>
            <person name="Pinto D."/>
            <person name="Vollmers J."/>
            <person name="Rivas-Marin E."/>
            <person name="Kohn T."/>
            <person name="Peeters S.H."/>
            <person name="Heuer A."/>
            <person name="Rast P."/>
            <person name="Oberbeckmann S."/>
            <person name="Bunk B."/>
            <person name="Jeske O."/>
            <person name="Meyerdierks A."/>
            <person name="Storesund J.E."/>
            <person name="Kallscheuer N."/>
            <person name="Luecker S."/>
            <person name="Lage O.M."/>
            <person name="Pohl T."/>
            <person name="Merkel B.J."/>
            <person name="Hornburger P."/>
            <person name="Mueller R.-W."/>
            <person name="Bruemmer F."/>
            <person name="Labrenz M."/>
            <person name="Spormann A.M."/>
            <person name="Op den Camp H."/>
            <person name="Overmann J."/>
            <person name="Amann R."/>
            <person name="Jetten M.S.M."/>
            <person name="Mascher T."/>
            <person name="Medema M.H."/>
            <person name="Devos D.P."/>
            <person name="Kaster A.-K."/>
            <person name="Ovreas L."/>
            <person name="Rohde M."/>
            <person name="Galperin M.Y."/>
            <person name="Jogler C."/>
        </authorList>
    </citation>
    <scope>NUCLEOTIDE SEQUENCE [LARGE SCALE GENOMIC DNA]</scope>
    <source>
        <strain evidence="11 12">V6</strain>
    </source>
</reference>
<dbReference type="InterPro" id="IPR009056">
    <property type="entry name" value="Cyt_c-like_dom"/>
</dbReference>
<proteinExistence type="predicted"/>
<feature type="domain" description="DUF1585" evidence="5">
    <location>
        <begin position="611"/>
        <end position="682"/>
    </location>
</feature>
<evidence type="ECO:0000256" key="3">
    <source>
        <dbReference type="ARBA" id="ARBA00023004"/>
    </source>
</evidence>
<feature type="chain" id="PRO_5022106469" description="DUF1592 domain-containing protein" evidence="4">
    <location>
        <begin position="24"/>
        <end position="706"/>
    </location>
</feature>
<dbReference type="GO" id="GO:0020037">
    <property type="term" value="F:heme binding"/>
    <property type="evidence" value="ECO:0007669"/>
    <property type="project" value="InterPro"/>
</dbReference>
<evidence type="ECO:0000259" key="8">
    <source>
        <dbReference type="Pfam" id="PF07631"/>
    </source>
</evidence>
<dbReference type="InterPro" id="IPR013036">
    <property type="entry name" value="DUF1587"/>
</dbReference>
<dbReference type="Pfam" id="PF07627">
    <property type="entry name" value="PSCyt3"/>
    <property type="match status" value="1"/>
</dbReference>
<dbReference type="Gene3D" id="1.10.760.10">
    <property type="entry name" value="Cytochrome c-like domain"/>
    <property type="match status" value="1"/>
</dbReference>
<evidence type="ECO:0000256" key="1">
    <source>
        <dbReference type="ARBA" id="ARBA00022617"/>
    </source>
</evidence>
<dbReference type="Pfam" id="PF07637">
    <property type="entry name" value="PSD5"/>
    <property type="match status" value="1"/>
</dbReference>
<dbReference type="Pfam" id="PF07631">
    <property type="entry name" value="PSD4"/>
    <property type="match status" value="1"/>
</dbReference>
<dbReference type="Pfam" id="PF07626">
    <property type="entry name" value="PSD3"/>
    <property type="match status" value="1"/>
</dbReference>
<evidence type="ECO:0000313" key="11">
    <source>
        <dbReference type="EMBL" id="QDU02288.1"/>
    </source>
</evidence>
<dbReference type="SUPFAM" id="SSF46626">
    <property type="entry name" value="Cytochrome c"/>
    <property type="match status" value="1"/>
</dbReference>
<dbReference type="InterPro" id="IPR013039">
    <property type="entry name" value="DUF1588"/>
</dbReference>
<organism evidence="11 12">
    <name type="scientific">Gimesia chilikensis</name>
    <dbReference type="NCBI Taxonomy" id="2605989"/>
    <lineage>
        <taxon>Bacteria</taxon>
        <taxon>Pseudomonadati</taxon>
        <taxon>Planctomycetota</taxon>
        <taxon>Planctomycetia</taxon>
        <taxon>Planctomycetales</taxon>
        <taxon>Planctomycetaceae</taxon>
        <taxon>Gimesia</taxon>
    </lineage>
</organism>
<gene>
    <name evidence="11" type="ORF">V6x_19900</name>
</gene>